<dbReference type="PRINTS" id="PR00721">
    <property type="entry name" value="STOMATIN"/>
</dbReference>
<dbReference type="AlphaFoldDB" id="A0A8S1IPG9"/>
<keyword evidence="3" id="KW-1185">Reference proteome</keyword>
<protein>
    <recommendedName>
        <fullName evidence="1">Band 7 domain-containing protein</fullName>
    </recommendedName>
</protein>
<reference evidence="2" key="1">
    <citation type="submission" date="2020-12" db="EMBL/GenBank/DDBJ databases">
        <authorList>
            <person name="Iha C."/>
        </authorList>
    </citation>
    <scope>NUCLEOTIDE SEQUENCE</scope>
</reference>
<dbReference type="GO" id="GO:0005739">
    <property type="term" value="C:mitochondrion"/>
    <property type="evidence" value="ECO:0007669"/>
    <property type="project" value="TreeGrafter"/>
</dbReference>
<evidence type="ECO:0000313" key="2">
    <source>
        <dbReference type="EMBL" id="CAD7696881.1"/>
    </source>
</evidence>
<dbReference type="Gene3D" id="3.30.479.30">
    <property type="entry name" value="Band 7 domain"/>
    <property type="match status" value="1"/>
</dbReference>
<dbReference type="GO" id="GO:0016020">
    <property type="term" value="C:membrane"/>
    <property type="evidence" value="ECO:0007669"/>
    <property type="project" value="InterPro"/>
</dbReference>
<evidence type="ECO:0000259" key="1">
    <source>
        <dbReference type="SMART" id="SM00244"/>
    </source>
</evidence>
<dbReference type="CDD" id="cd08829">
    <property type="entry name" value="SPFH_paraslipin"/>
    <property type="match status" value="1"/>
</dbReference>
<accession>A0A8S1IPG9</accession>
<organism evidence="2 3">
    <name type="scientific">Ostreobium quekettii</name>
    <dbReference type="NCBI Taxonomy" id="121088"/>
    <lineage>
        <taxon>Eukaryota</taxon>
        <taxon>Viridiplantae</taxon>
        <taxon>Chlorophyta</taxon>
        <taxon>core chlorophytes</taxon>
        <taxon>Ulvophyceae</taxon>
        <taxon>TCBD clade</taxon>
        <taxon>Bryopsidales</taxon>
        <taxon>Ostreobineae</taxon>
        <taxon>Ostreobiaceae</taxon>
        <taxon>Ostreobium</taxon>
    </lineage>
</organism>
<gene>
    <name evidence="2" type="ORF">OSTQU699_LOCUS2242</name>
</gene>
<dbReference type="EMBL" id="CAJHUC010000560">
    <property type="protein sequence ID" value="CAD7696881.1"/>
    <property type="molecule type" value="Genomic_DNA"/>
</dbReference>
<feature type="domain" description="Band 7" evidence="1">
    <location>
        <begin position="73"/>
        <end position="213"/>
    </location>
</feature>
<dbReference type="OrthoDB" id="434619at2759"/>
<dbReference type="Pfam" id="PF01145">
    <property type="entry name" value="Band_7"/>
    <property type="match status" value="1"/>
</dbReference>
<dbReference type="SMART" id="SM00244">
    <property type="entry name" value="PHB"/>
    <property type="match status" value="1"/>
</dbReference>
<dbReference type="InterPro" id="IPR036013">
    <property type="entry name" value="Band_7/SPFH_dom_sf"/>
</dbReference>
<comment type="caution">
    <text evidence="2">The sequence shown here is derived from an EMBL/GenBank/DDBJ whole genome shotgun (WGS) entry which is preliminary data.</text>
</comment>
<dbReference type="InterPro" id="IPR050710">
    <property type="entry name" value="Band7/mec-2_domain"/>
</dbReference>
<dbReference type="SUPFAM" id="SSF117892">
    <property type="entry name" value="Band 7/SPFH domain"/>
    <property type="match status" value="1"/>
</dbReference>
<sequence>MKRAASLYRHASLALQAQEVLVDVAQLGPIGSLQRFPPAGQGHPHVPFQPLLHRSYRGGAPDYYTTHKPPMHFGLRIVPEKQAFVIERFGKYLKTLTSGLHVLIPLVDRIAYVHSLKELAIPISHQNAITSDNVTITIDGVLYVKVVDPKKASYGVDQPIYAITQLAQTTMRSELGKITLDRTFEERDALNNNIVQLSYSLWHAWRVNWNSIN</sequence>
<evidence type="ECO:0000313" key="3">
    <source>
        <dbReference type="Proteomes" id="UP000708148"/>
    </source>
</evidence>
<name>A0A8S1IPG9_9CHLO</name>
<dbReference type="GO" id="GO:0007005">
    <property type="term" value="P:mitochondrion organization"/>
    <property type="evidence" value="ECO:0007669"/>
    <property type="project" value="TreeGrafter"/>
</dbReference>
<proteinExistence type="predicted"/>
<dbReference type="InterPro" id="IPR001972">
    <property type="entry name" value="Stomatin_HflK_fam"/>
</dbReference>
<dbReference type="InterPro" id="IPR001107">
    <property type="entry name" value="Band_7"/>
</dbReference>
<dbReference type="PANTHER" id="PTHR43327:SF10">
    <property type="entry name" value="STOMATIN-LIKE PROTEIN 2, MITOCHONDRIAL"/>
    <property type="match status" value="1"/>
</dbReference>
<dbReference type="PANTHER" id="PTHR43327">
    <property type="entry name" value="STOMATIN-LIKE PROTEIN 2, MITOCHONDRIAL"/>
    <property type="match status" value="1"/>
</dbReference>
<dbReference type="Proteomes" id="UP000708148">
    <property type="component" value="Unassembled WGS sequence"/>
</dbReference>